<feature type="domain" description="Methyl-accepting transducer" evidence="11">
    <location>
        <begin position="278"/>
        <end position="507"/>
    </location>
</feature>
<keyword evidence="5 10" id="KW-0472">Membrane</keyword>
<evidence type="ECO:0000256" key="7">
    <source>
        <dbReference type="ARBA" id="ARBA00029447"/>
    </source>
</evidence>
<keyword evidence="2" id="KW-1003">Cell membrane</keyword>
<dbReference type="KEGG" id="msil:METEAL_11500"/>
<evidence type="ECO:0000256" key="4">
    <source>
        <dbReference type="ARBA" id="ARBA00022989"/>
    </source>
</evidence>
<sequence>MAASSLRSYFQSLAGKVFGTAMIPVACFLVLIAAYMLPTVHALLLGAKKEGLRNVVESAQAQVAGLAAEAKAGRMTQEEAQRRAKELVNAIRFADKNYVFIHGPGHTILVLPLAKQLENKPSSELPPATLAIVKALREASSVPEGGFYDYPYGKPGKEGLFPKSAFAKRVPDWDWVVGAGIYVDDINAEMWRISFALLGGALAVAAIVAYISRNRSRAMVRPLLQLVQGLRESDLPKRIDVAARDEIGEAAEAFNGYNGKMRATVRDISSYAERVASGSAELAATSQEMARAVHDIARVSEELKGAGEQVSQAMRSLSGNVETMRERTAQTGAQSDKAVEDTARGAEAGQGAAQGMEEIREATGRVVKAVQVIQDIARQTNLLSLNAAIEAAKAGSAGKGFAVVAEEVRKLAERSRTAALEIAELNQRTQDAVAGGVEGVKVSLDNLRTIGERITGIAASIQEIGSLSRAQEETSRDVAQRMAHTAQGLAQNASATQELSATVSEITKTSDDLAGVAEGLRHVVDGFKV</sequence>
<dbReference type="InterPro" id="IPR004089">
    <property type="entry name" value="MCPsignal_dom"/>
</dbReference>
<dbReference type="EMBL" id="AP027080">
    <property type="protein sequence ID" value="BDU71976.1"/>
    <property type="molecule type" value="Genomic_DNA"/>
</dbReference>
<reference evidence="14" key="1">
    <citation type="journal article" date="2023" name="Int. J. Syst. Evol. Microbiol.">
        <title>Mesoterricola silvestris gen. nov., sp. nov., Mesoterricola sediminis sp. nov., Geothrix oryzae sp. nov., Geothrix edaphica sp. nov., Geothrix rubra sp. nov., and Geothrix limicola sp. nov., six novel members of Acidobacteriota isolated from soils.</title>
        <authorList>
            <person name="Itoh H."/>
            <person name="Sugisawa Y."/>
            <person name="Mise K."/>
            <person name="Xu Z."/>
            <person name="Kuniyasu M."/>
            <person name="Ushijima N."/>
            <person name="Kawano K."/>
            <person name="Kobayashi E."/>
            <person name="Shiratori Y."/>
            <person name="Masuda Y."/>
            <person name="Senoo K."/>
        </authorList>
    </citation>
    <scope>NUCLEOTIDE SEQUENCE [LARGE SCALE GENOMIC DNA]</scope>
    <source>
        <strain evidence="14">W79</strain>
    </source>
</reference>
<dbReference type="SMART" id="SM00283">
    <property type="entry name" value="MA"/>
    <property type="match status" value="1"/>
</dbReference>
<dbReference type="Gene3D" id="1.10.287.950">
    <property type="entry name" value="Methyl-accepting chemotaxis protein"/>
    <property type="match status" value="1"/>
</dbReference>
<dbReference type="SMART" id="SM00304">
    <property type="entry name" value="HAMP"/>
    <property type="match status" value="1"/>
</dbReference>
<dbReference type="InterPro" id="IPR033480">
    <property type="entry name" value="sCache_2"/>
</dbReference>
<dbReference type="Pfam" id="PF00672">
    <property type="entry name" value="HAMP"/>
    <property type="match status" value="1"/>
</dbReference>
<organism evidence="13 14">
    <name type="scientific">Mesoterricola silvestris</name>
    <dbReference type="NCBI Taxonomy" id="2927979"/>
    <lineage>
        <taxon>Bacteria</taxon>
        <taxon>Pseudomonadati</taxon>
        <taxon>Acidobacteriota</taxon>
        <taxon>Holophagae</taxon>
        <taxon>Holophagales</taxon>
        <taxon>Holophagaceae</taxon>
        <taxon>Mesoterricola</taxon>
    </lineage>
</organism>
<feature type="coiled-coil region" evidence="9">
    <location>
        <begin position="49"/>
        <end position="97"/>
    </location>
</feature>
<keyword evidence="3 10" id="KW-0812">Transmembrane</keyword>
<evidence type="ECO:0000256" key="1">
    <source>
        <dbReference type="ARBA" id="ARBA00004651"/>
    </source>
</evidence>
<dbReference type="Pfam" id="PF17200">
    <property type="entry name" value="sCache_2"/>
    <property type="match status" value="1"/>
</dbReference>
<dbReference type="AlphaFoldDB" id="A0AA48K883"/>
<dbReference type="InterPro" id="IPR003660">
    <property type="entry name" value="HAMP_dom"/>
</dbReference>
<keyword evidence="14" id="KW-1185">Reference proteome</keyword>
<keyword evidence="4 10" id="KW-1133">Transmembrane helix</keyword>
<evidence type="ECO:0000313" key="14">
    <source>
        <dbReference type="Proteomes" id="UP001238179"/>
    </source>
</evidence>
<dbReference type="PROSITE" id="PS50885">
    <property type="entry name" value="HAMP"/>
    <property type="match status" value="1"/>
</dbReference>
<dbReference type="RefSeq" id="WP_316414878.1">
    <property type="nucleotide sequence ID" value="NZ_AP027080.1"/>
</dbReference>
<dbReference type="CDD" id="cd18774">
    <property type="entry name" value="PDC2_HK_sensor"/>
    <property type="match status" value="1"/>
</dbReference>
<dbReference type="GO" id="GO:0006935">
    <property type="term" value="P:chemotaxis"/>
    <property type="evidence" value="ECO:0007669"/>
    <property type="project" value="InterPro"/>
</dbReference>
<feature type="transmembrane region" description="Helical" evidence="10">
    <location>
        <begin position="190"/>
        <end position="211"/>
    </location>
</feature>
<dbReference type="InterPro" id="IPR004090">
    <property type="entry name" value="Chemotax_Me-accpt_rcpt"/>
</dbReference>
<dbReference type="Gene3D" id="3.30.450.20">
    <property type="entry name" value="PAS domain"/>
    <property type="match status" value="1"/>
</dbReference>
<feature type="domain" description="HAMP" evidence="12">
    <location>
        <begin position="217"/>
        <end position="266"/>
    </location>
</feature>
<gene>
    <name evidence="13" type="primary">mcp40H-5_1</name>
    <name evidence="13" type="ORF">METEAL_11500</name>
</gene>
<dbReference type="SUPFAM" id="SSF58104">
    <property type="entry name" value="Methyl-accepting chemotaxis protein (MCP) signaling domain"/>
    <property type="match status" value="1"/>
</dbReference>
<evidence type="ECO:0000256" key="9">
    <source>
        <dbReference type="SAM" id="Coils"/>
    </source>
</evidence>
<protein>
    <submittedName>
        <fullName evidence="13">Chemotaxis protein</fullName>
    </submittedName>
</protein>
<accession>A0AA48K883</accession>
<dbReference type="SMART" id="SM01049">
    <property type="entry name" value="Cache_2"/>
    <property type="match status" value="1"/>
</dbReference>
<comment type="subcellular location">
    <subcellularLocation>
        <location evidence="1">Cell membrane</location>
        <topology evidence="1">Multi-pass membrane protein</topology>
    </subcellularLocation>
</comment>
<feature type="transmembrane region" description="Helical" evidence="10">
    <location>
        <begin position="21"/>
        <end position="44"/>
    </location>
</feature>
<dbReference type="GO" id="GO:0005886">
    <property type="term" value="C:plasma membrane"/>
    <property type="evidence" value="ECO:0007669"/>
    <property type="project" value="UniProtKB-SubCell"/>
</dbReference>
<evidence type="ECO:0000256" key="6">
    <source>
        <dbReference type="ARBA" id="ARBA00023224"/>
    </source>
</evidence>
<proteinExistence type="inferred from homology"/>
<dbReference type="GO" id="GO:0007165">
    <property type="term" value="P:signal transduction"/>
    <property type="evidence" value="ECO:0007669"/>
    <property type="project" value="UniProtKB-KW"/>
</dbReference>
<evidence type="ECO:0000259" key="11">
    <source>
        <dbReference type="PROSITE" id="PS50111"/>
    </source>
</evidence>
<dbReference type="PANTHER" id="PTHR32089:SF112">
    <property type="entry name" value="LYSOZYME-LIKE PROTEIN-RELATED"/>
    <property type="match status" value="1"/>
</dbReference>
<evidence type="ECO:0000256" key="5">
    <source>
        <dbReference type="ARBA" id="ARBA00023136"/>
    </source>
</evidence>
<evidence type="ECO:0000259" key="12">
    <source>
        <dbReference type="PROSITE" id="PS50885"/>
    </source>
</evidence>
<evidence type="ECO:0000256" key="8">
    <source>
        <dbReference type="PROSITE-ProRule" id="PRU00284"/>
    </source>
</evidence>
<evidence type="ECO:0000313" key="13">
    <source>
        <dbReference type="EMBL" id="BDU71976.1"/>
    </source>
</evidence>
<keyword evidence="6 8" id="KW-0807">Transducer</keyword>
<evidence type="ECO:0000256" key="3">
    <source>
        <dbReference type="ARBA" id="ARBA00022692"/>
    </source>
</evidence>
<dbReference type="PROSITE" id="PS50111">
    <property type="entry name" value="CHEMOTAXIS_TRANSDUC_2"/>
    <property type="match status" value="1"/>
</dbReference>
<dbReference type="CDD" id="cd06225">
    <property type="entry name" value="HAMP"/>
    <property type="match status" value="1"/>
</dbReference>
<evidence type="ECO:0000256" key="10">
    <source>
        <dbReference type="SAM" id="Phobius"/>
    </source>
</evidence>
<comment type="similarity">
    <text evidence="7">Belongs to the methyl-accepting chemotaxis (MCP) protein family.</text>
</comment>
<dbReference type="PANTHER" id="PTHR32089">
    <property type="entry name" value="METHYL-ACCEPTING CHEMOTAXIS PROTEIN MCPB"/>
    <property type="match status" value="1"/>
</dbReference>
<dbReference type="Proteomes" id="UP001238179">
    <property type="component" value="Chromosome"/>
</dbReference>
<dbReference type="PRINTS" id="PR00260">
    <property type="entry name" value="CHEMTRNSDUCR"/>
</dbReference>
<dbReference type="Pfam" id="PF00015">
    <property type="entry name" value="MCPsignal"/>
    <property type="match status" value="1"/>
</dbReference>
<evidence type="ECO:0000256" key="2">
    <source>
        <dbReference type="ARBA" id="ARBA00022475"/>
    </source>
</evidence>
<name>A0AA48K883_9BACT</name>
<dbReference type="GO" id="GO:0004888">
    <property type="term" value="F:transmembrane signaling receptor activity"/>
    <property type="evidence" value="ECO:0007669"/>
    <property type="project" value="InterPro"/>
</dbReference>
<keyword evidence="9" id="KW-0175">Coiled coil</keyword>